<dbReference type="GO" id="GO:0005737">
    <property type="term" value="C:cytoplasm"/>
    <property type="evidence" value="ECO:0007669"/>
    <property type="project" value="TreeGrafter"/>
</dbReference>
<dbReference type="Gene3D" id="3.90.1720.10">
    <property type="entry name" value="endopeptidase domain like (from Nostoc punctiforme)"/>
    <property type="match status" value="1"/>
</dbReference>
<evidence type="ECO:0000256" key="3">
    <source>
        <dbReference type="ARBA" id="ARBA00022801"/>
    </source>
</evidence>
<sequence>MGQSQSVPTPEPGDLIEITRVAYQHWAVYVGDGYVVHVTLPPDGAASSSSRSGPAKKAMVRKQKLQEVVGHHKWRINNILDKKYKPRPPQIIVEEALGQVGKMMEYSVISKNCEHFATQLRYGKAESWQVINAEVAAGFAPLYVFPAIALWFPVSIVAAAVLISRR</sequence>
<keyword evidence="4" id="KW-0443">Lipid metabolism</keyword>
<feature type="domain" description="LRAT" evidence="6">
    <location>
        <begin position="15"/>
        <end position="129"/>
    </location>
</feature>
<dbReference type="GO" id="GO:0070292">
    <property type="term" value="P:N-acylphosphatidylethanolamine metabolic process"/>
    <property type="evidence" value="ECO:0007669"/>
    <property type="project" value="TreeGrafter"/>
</dbReference>
<comment type="similarity">
    <text evidence="1">Belongs to the H-rev107 family.</text>
</comment>
<dbReference type="PANTHER" id="PTHR13943:SF31">
    <property type="entry name" value="PHOSPHOLIPASE A AND ACYLTRANSFERASE 3"/>
    <property type="match status" value="1"/>
</dbReference>
<keyword evidence="5" id="KW-1133">Transmembrane helix</keyword>
<dbReference type="OrthoDB" id="421951at2759"/>
<proteinExistence type="inferred from homology"/>
<keyword evidence="3" id="KW-0378">Hydrolase</keyword>
<dbReference type="PANTHER" id="PTHR13943">
    <property type="entry name" value="HRAS-LIKE SUPPRESSOR - RELATED"/>
    <property type="match status" value="1"/>
</dbReference>
<evidence type="ECO:0000256" key="4">
    <source>
        <dbReference type="ARBA" id="ARBA00023098"/>
    </source>
</evidence>
<dbReference type="PROSITE" id="PS51934">
    <property type="entry name" value="LRAT"/>
    <property type="match status" value="1"/>
</dbReference>
<evidence type="ECO:0000313" key="8">
    <source>
        <dbReference type="Proteomes" id="UP000472265"/>
    </source>
</evidence>
<dbReference type="GO" id="GO:0016410">
    <property type="term" value="F:N-acyltransferase activity"/>
    <property type="evidence" value="ECO:0007669"/>
    <property type="project" value="TreeGrafter"/>
</dbReference>
<keyword evidence="5" id="KW-0472">Membrane</keyword>
<evidence type="ECO:0000256" key="1">
    <source>
        <dbReference type="ARBA" id="ARBA00007824"/>
    </source>
</evidence>
<keyword evidence="5" id="KW-0812">Transmembrane</keyword>
<dbReference type="InParanoid" id="A0A671WWQ9"/>
<organism evidence="7 8">
    <name type="scientific">Sparus aurata</name>
    <name type="common">Gilthead sea bream</name>
    <dbReference type="NCBI Taxonomy" id="8175"/>
    <lineage>
        <taxon>Eukaryota</taxon>
        <taxon>Metazoa</taxon>
        <taxon>Chordata</taxon>
        <taxon>Craniata</taxon>
        <taxon>Vertebrata</taxon>
        <taxon>Euteleostomi</taxon>
        <taxon>Actinopterygii</taxon>
        <taxon>Neopterygii</taxon>
        <taxon>Teleostei</taxon>
        <taxon>Neoteleostei</taxon>
        <taxon>Acanthomorphata</taxon>
        <taxon>Eupercaria</taxon>
        <taxon>Spariformes</taxon>
        <taxon>Sparidae</taxon>
        <taxon>Sparus</taxon>
    </lineage>
</organism>
<dbReference type="Ensembl" id="ENSSAUT00010043198.1">
    <property type="protein sequence ID" value="ENSSAUP00010041016.1"/>
    <property type="gene ID" value="ENSSAUG00010017231.1"/>
</dbReference>
<dbReference type="InterPro" id="IPR051496">
    <property type="entry name" value="H-rev107_PLA/AT"/>
</dbReference>
<reference evidence="7" key="3">
    <citation type="submission" date="2025-09" db="UniProtKB">
        <authorList>
            <consortium name="Ensembl"/>
        </authorList>
    </citation>
    <scope>IDENTIFICATION</scope>
</reference>
<dbReference type="AlphaFoldDB" id="A0A671WWQ9"/>
<dbReference type="Proteomes" id="UP000472265">
    <property type="component" value="Chromosome 18"/>
</dbReference>
<dbReference type="RefSeq" id="XP_030251610.1">
    <property type="nucleotide sequence ID" value="XM_030395750.1"/>
</dbReference>
<dbReference type="RefSeq" id="XP_030251608.1">
    <property type="nucleotide sequence ID" value="XM_030395748.1"/>
</dbReference>
<dbReference type="RefSeq" id="XP_030251606.1">
    <property type="nucleotide sequence ID" value="XM_030395746.1"/>
</dbReference>
<dbReference type="RefSeq" id="XP_030251607.1">
    <property type="nucleotide sequence ID" value="XM_030395747.1"/>
</dbReference>
<evidence type="ECO:0000256" key="2">
    <source>
        <dbReference type="ARBA" id="ARBA00022679"/>
    </source>
</evidence>
<evidence type="ECO:0000313" key="7">
    <source>
        <dbReference type="Ensembl" id="ENSSAUP00010041016.1"/>
    </source>
</evidence>
<feature type="transmembrane region" description="Helical" evidence="5">
    <location>
        <begin position="142"/>
        <end position="163"/>
    </location>
</feature>
<dbReference type="GO" id="GO:0008970">
    <property type="term" value="F:phospholipase A1 activity"/>
    <property type="evidence" value="ECO:0007669"/>
    <property type="project" value="TreeGrafter"/>
</dbReference>
<protein>
    <submittedName>
        <fullName evidence="7">Phospholipase A and acyltransferase 4-like</fullName>
    </submittedName>
</protein>
<name>A0A671WWQ9_SPAAU</name>
<evidence type="ECO:0000259" key="6">
    <source>
        <dbReference type="PROSITE" id="PS51934"/>
    </source>
</evidence>
<accession>A0A671WWQ9</accession>
<gene>
    <name evidence="7" type="primary">LOC115568457</name>
</gene>
<keyword evidence="2" id="KW-0808">Transferase</keyword>
<dbReference type="GeneTree" id="ENSGT00940000162660"/>
<dbReference type="Pfam" id="PF04970">
    <property type="entry name" value="LRAT"/>
    <property type="match status" value="1"/>
</dbReference>
<reference evidence="7" key="2">
    <citation type="submission" date="2025-08" db="UniProtKB">
        <authorList>
            <consortium name="Ensembl"/>
        </authorList>
    </citation>
    <scope>IDENTIFICATION</scope>
</reference>
<dbReference type="GeneID" id="115568457"/>
<evidence type="ECO:0000256" key="5">
    <source>
        <dbReference type="SAM" id="Phobius"/>
    </source>
</evidence>
<dbReference type="InterPro" id="IPR007053">
    <property type="entry name" value="LRAT_dom"/>
</dbReference>
<dbReference type="GO" id="GO:0004623">
    <property type="term" value="F:phospholipase A2 activity"/>
    <property type="evidence" value="ECO:0007669"/>
    <property type="project" value="TreeGrafter"/>
</dbReference>
<keyword evidence="8" id="KW-1185">Reference proteome</keyword>
<reference evidence="7" key="1">
    <citation type="submission" date="2021-04" db="EMBL/GenBank/DDBJ databases">
        <authorList>
            <consortium name="Wellcome Sanger Institute Data Sharing"/>
        </authorList>
    </citation>
    <scope>NUCLEOTIDE SEQUENCE [LARGE SCALE GENOMIC DNA]</scope>
</reference>